<reference evidence="5" key="1">
    <citation type="journal article" date="2004" name="Nature">
        <title>Genome duplication in the teleost fish Tetraodon nigroviridis reveals the early vertebrate proto-karyotype.</title>
        <authorList>
            <person name="Jaillon O."/>
            <person name="Aury J.-M."/>
            <person name="Brunet F."/>
            <person name="Petit J.-L."/>
            <person name="Stange-Thomann N."/>
            <person name="Mauceli E."/>
            <person name="Bouneau L."/>
            <person name="Fischer C."/>
            <person name="Ozouf-Costaz C."/>
            <person name="Bernot A."/>
            <person name="Nicaud S."/>
            <person name="Jaffe D."/>
            <person name="Fisher S."/>
            <person name="Lutfalla G."/>
            <person name="Dossat C."/>
            <person name="Segurens B."/>
            <person name="Dasilva C."/>
            <person name="Salanoubat M."/>
            <person name="Levy M."/>
            <person name="Boudet N."/>
            <person name="Castellano S."/>
            <person name="Anthouard V."/>
            <person name="Jubin C."/>
            <person name="Castelli V."/>
            <person name="Katinka M."/>
            <person name="Vacherie B."/>
            <person name="Biemont C."/>
            <person name="Skalli Z."/>
            <person name="Cattolico L."/>
            <person name="Poulain J."/>
            <person name="De Berardinis V."/>
            <person name="Cruaud C."/>
            <person name="Duprat S."/>
            <person name="Brottier P."/>
            <person name="Coutanceau J.-P."/>
            <person name="Gouzy J."/>
            <person name="Parra G."/>
            <person name="Lardier G."/>
            <person name="Chapple C."/>
            <person name="McKernan K.J."/>
            <person name="McEwan P."/>
            <person name="Bosak S."/>
            <person name="Kellis M."/>
            <person name="Volff J.-N."/>
            <person name="Guigo R."/>
            <person name="Zody M.C."/>
            <person name="Mesirov J."/>
            <person name="Lindblad-Toh K."/>
            <person name="Birren B."/>
            <person name="Nusbaum C."/>
            <person name="Kahn D."/>
            <person name="Robinson-Rechavi M."/>
            <person name="Laudet V."/>
            <person name="Schachter V."/>
            <person name="Quetier F."/>
            <person name="Saurin W."/>
            <person name="Scarpelli C."/>
            <person name="Wincker P."/>
            <person name="Lander E.S."/>
            <person name="Weissenbach J."/>
            <person name="Roest Crollius H."/>
        </authorList>
    </citation>
    <scope>NUCLEOTIDE SEQUENCE [LARGE SCALE GENOMIC DNA]</scope>
</reference>
<dbReference type="InterPro" id="IPR001849">
    <property type="entry name" value="PH_domain"/>
</dbReference>
<organism evidence="4 5">
    <name type="scientific">Tetraodon nigroviridis</name>
    <name type="common">Spotted green pufferfish</name>
    <name type="synonym">Chelonodon nigroviridis</name>
    <dbReference type="NCBI Taxonomy" id="99883"/>
    <lineage>
        <taxon>Eukaryota</taxon>
        <taxon>Metazoa</taxon>
        <taxon>Chordata</taxon>
        <taxon>Craniata</taxon>
        <taxon>Vertebrata</taxon>
        <taxon>Euteleostomi</taxon>
        <taxon>Actinopterygii</taxon>
        <taxon>Neopterygii</taxon>
        <taxon>Teleostei</taxon>
        <taxon>Neoteleostei</taxon>
        <taxon>Acanthomorphata</taxon>
        <taxon>Eupercaria</taxon>
        <taxon>Tetraodontiformes</taxon>
        <taxon>Tetradontoidea</taxon>
        <taxon>Tetraodontidae</taxon>
        <taxon>Tetraodon</taxon>
    </lineage>
</organism>
<dbReference type="SMART" id="SM00325">
    <property type="entry name" value="RhoGEF"/>
    <property type="match status" value="1"/>
</dbReference>
<dbReference type="GeneTree" id="ENSGT00940000158845"/>
<dbReference type="SUPFAM" id="SSF48065">
    <property type="entry name" value="DBL homology domain (DH-domain)"/>
    <property type="match status" value="1"/>
</dbReference>
<dbReference type="InterPro" id="IPR055251">
    <property type="entry name" value="SOS1_NGEF_PH"/>
</dbReference>
<dbReference type="SMART" id="SM00233">
    <property type="entry name" value="PH"/>
    <property type="match status" value="1"/>
</dbReference>
<dbReference type="Pfam" id="PF00621">
    <property type="entry name" value="RhoGEF"/>
    <property type="match status" value="1"/>
</dbReference>
<dbReference type="CDD" id="cd13242">
    <property type="entry name" value="PH_puratrophin-1"/>
    <property type="match status" value="1"/>
</dbReference>
<dbReference type="InParanoid" id="H3CXY2"/>
<keyword evidence="5" id="KW-1185">Reference proteome</keyword>
<evidence type="ECO:0000256" key="1">
    <source>
        <dbReference type="SAM" id="MobiDB-lite"/>
    </source>
</evidence>
<reference evidence="4" key="3">
    <citation type="submission" date="2025-09" db="UniProtKB">
        <authorList>
            <consortium name="Ensembl"/>
        </authorList>
    </citation>
    <scope>IDENTIFICATION</scope>
</reference>
<dbReference type="Gene3D" id="1.20.900.10">
    <property type="entry name" value="Dbl homology (DH) domain"/>
    <property type="match status" value="1"/>
</dbReference>
<evidence type="ECO:0000313" key="5">
    <source>
        <dbReference type="Proteomes" id="UP000007303"/>
    </source>
</evidence>
<sequence>MLRSGAVCLPGSRDRGGRALLTVCARSSVWSRPDRHHADLCRLLLYYRSILREDVQASGLTVLIDARGTAPPSVLFSALRSLQQENTPGSVYCVLLLVDKDSSLHVDQPAGPQVEVLRSLKSLHTHVGLQQVPAQLGGSLTFSQNSWLCFRLRVEQLSCQCENVIRLLQETMAVLQATPLPAEAQDAELLLSRSKQAMHSVLEDSRLVQLQKEGGASLSWLRLHSAVEEEREAVEKVSALYNQVDELLHSLVTLSNRRSQELSFIQDFSRLERAFGEQTGEVQLQAFEEHEDSLELLIKKQLNFKEFYTHGTCHSGCRTTSAGFTTSGHACRTSLSGSGPLVETSTDQVSCSDRRQGGGEQGVCVLVGAQPKHRCTRMRPSGLKGSHSQQHLWAGLLQAASHLCDPPAPPAPTSACLCCCGDPPSWDRPSAIHPVNWAWRYSPQTWCGGGRCSPQLLQPSPGCGTLPGPSVGKLNECLTGRWRQRSGLSAQPAGGAPSSKEETAEACSSLSSLPHLNSCSSSRRQLLRKTQSLDSPSPPEGVARRPCPRTVSGPVHRGHTGVLIRGLEVSSTEVTERTLSPRLSTAHGCSGGGPRSSGGPSSSPAAPQHRAWARSKLRHIVEEMVTTEREYVRSLHYIIHHYFPEMERADLPQDLRGKRSVVFGNLEKLLDFHSQYFLKELEACWKHPLRAPHCFLRHQQEQFGLYALYSKNKPKSDALLASHGTEFFRGKQMELGDKMDLSSYLLKPVQRMSKYALLLTDLMKEVSSSQEAELSTLQAATSMVKFQLRHGNDLLAMDAIRECDVNLKEQGQLIRQDEFTVWTGRRRCQRHVFLFQELVLFSKPKKMEGALAVFIYKHSFKTADVGLTETAGNNGLQFEIWFRRRRSKSNTVILQAPTEEVKNAWTADITRILWAQATRNKELRLKELVSMGVGNKPFLDIQPSEAAISDRAVHCIMKSRGARTRASVAVSAFDHSASFKPGALSSGSAPSPMCSSSLLGPLDLHAYRAGPRPPPLTAPSSPPW</sequence>
<dbReference type="InterPro" id="IPR011993">
    <property type="entry name" value="PH-like_dom_sf"/>
</dbReference>
<dbReference type="PROSITE" id="PS50010">
    <property type="entry name" value="DH_2"/>
    <property type="match status" value="1"/>
</dbReference>
<feature type="domain" description="PH" evidence="2">
    <location>
        <begin position="806"/>
        <end position="914"/>
    </location>
</feature>
<feature type="region of interest" description="Disordered" evidence="1">
    <location>
        <begin position="524"/>
        <end position="610"/>
    </location>
</feature>
<feature type="domain" description="DH" evidence="3">
    <location>
        <begin position="616"/>
        <end position="794"/>
    </location>
</feature>
<dbReference type="OMA" id="HGHATDW"/>
<evidence type="ECO:0000259" key="2">
    <source>
        <dbReference type="PROSITE" id="PS50003"/>
    </source>
</evidence>
<feature type="compositionally biased region" description="Pro residues" evidence="1">
    <location>
        <begin position="1011"/>
        <end position="1024"/>
    </location>
</feature>
<name>H3CXY2_TETNG</name>
<dbReference type="Proteomes" id="UP000007303">
    <property type="component" value="Unassembled WGS sequence"/>
</dbReference>
<feature type="region of interest" description="Disordered" evidence="1">
    <location>
        <begin position="487"/>
        <end position="507"/>
    </location>
</feature>
<evidence type="ECO:0008006" key="6">
    <source>
        <dbReference type="Google" id="ProtNLM"/>
    </source>
</evidence>
<feature type="compositionally biased region" description="Polar residues" evidence="1">
    <location>
        <begin position="569"/>
        <end position="583"/>
    </location>
</feature>
<dbReference type="CDD" id="cd00160">
    <property type="entry name" value="RhoGEF"/>
    <property type="match status" value="1"/>
</dbReference>
<dbReference type="Gene3D" id="2.30.29.30">
    <property type="entry name" value="Pleckstrin-homology domain (PH domain)/Phosphotyrosine-binding domain (PTB)"/>
    <property type="match status" value="1"/>
</dbReference>
<reference evidence="4" key="2">
    <citation type="submission" date="2025-08" db="UniProtKB">
        <authorList>
            <consortium name="Ensembl"/>
        </authorList>
    </citation>
    <scope>IDENTIFICATION</scope>
</reference>
<dbReference type="InterPro" id="IPR000219">
    <property type="entry name" value="DH_dom"/>
</dbReference>
<evidence type="ECO:0000259" key="3">
    <source>
        <dbReference type="PROSITE" id="PS50010"/>
    </source>
</evidence>
<dbReference type="SUPFAM" id="SSF52087">
    <property type="entry name" value="CRAL/TRIO domain"/>
    <property type="match status" value="1"/>
</dbReference>
<dbReference type="Ensembl" id="ENSTNIT00000013309.1">
    <property type="protein sequence ID" value="ENSTNIP00000013117.1"/>
    <property type="gene ID" value="ENSTNIG00000010218.1"/>
</dbReference>
<dbReference type="PANTHER" id="PTHR45845:SF4">
    <property type="entry name" value="PLECKSTRIN HOMOLOGY DOMAIN CONTAINING, FAMILY G (WITH RHOGEF DOMAIN) MEMBER 4"/>
    <property type="match status" value="1"/>
</dbReference>
<dbReference type="SUPFAM" id="SSF50729">
    <property type="entry name" value="PH domain-like"/>
    <property type="match status" value="1"/>
</dbReference>
<dbReference type="InterPro" id="IPR035899">
    <property type="entry name" value="DBL_dom_sf"/>
</dbReference>
<dbReference type="AlphaFoldDB" id="H3CXY2"/>
<dbReference type="InterPro" id="IPR052231">
    <property type="entry name" value="Rho_GEF_signaling-related"/>
</dbReference>
<dbReference type="Pfam" id="PF22697">
    <property type="entry name" value="SOS1_NGEF_PH"/>
    <property type="match status" value="1"/>
</dbReference>
<dbReference type="HOGENOM" id="CLU_001356_3_0_1"/>
<feature type="region of interest" description="Disordered" evidence="1">
    <location>
        <begin position="1005"/>
        <end position="1024"/>
    </location>
</feature>
<evidence type="ECO:0000313" key="4">
    <source>
        <dbReference type="Ensembl" id="ENSTNIP00000013117.1"/>
    </source>
</evidence>
<accession>H3CXY2</accession>
<proteinExistence type="predicted"/>
<dbReference type="PROSITE" id="PS50003">
    <property type="entry name" value="PH_DOMAIN"/>
    <property type="match status" value="1"/>
</dbReference>
<dbReference type="InterPro" id="IPR036865">
    <property type="entry name" value="CRAL-TRIO_dom_sf"/>
</dbReference>
<protein>
    <recommendedName>
        <fullName evidence="6">Pleckstrin homology domain containing, family G (with RhoGef domain) member 4</fullName>
    </recommendedName>
</protein>
<dbReference type="GO" id="GO:0005085">
    <property type="term" value="F:guanyl-nucleotide exchange factor activity"/>
    <property type="evidence" value="ECO:0007669"/>
    <property type="project" value="InterPro"/>
</dbReference>
<dbReference type="PANTHER" id="PTHR45845">
    <property type="entry name" value="RHO GUANINE NUCLEOTIDE EXCHANGE FACTOR-RELATED"/>
    <property type="match status" value="1"/>
</dbReference>